<evidence type="ECO:0000256" key="4">
    <source>
        <dbReference type="ARBA" id="ARBA00022618"/>
    </source>
</evidence>
<dbReference type="PANTHER" id="PTHR10623">
    <property type="entry name" value="MICROTUBULE-ASSOCIATED PROTEIN RP/EB FAMILY MEMBER"/>
    <property type="match status" value="1"/>
</dbReference>
<dbReference type="FunFam" id="1.10.418.10:FF:000028">
    <property type="entry name" value="RP/EB family microtubule-associated protein"/>
    <property type="match status" value="1"/>
</dbReference>
<accession>A0A507FCZ4</accession>
<keyword evidence="4" id="KW-0132">Cell division</keyword>
<evidence type="ECO:0000313" key="14">
    <source>
        <dbReference type="EMBL" id="TPX73447.1"/>
    </source>
</evidence>
<evidence type="ECO:0000256" key="3">
    <source>
        <dbReference type="ARBA" id="ARBA00022490"/>
    </source>
</evidence>
<dbReference type="Pfam" id="PF03271">
    <property type="entry name" value="EB1"/>
    <property type="match status" value="1"/>
</dbReference>
<dbReference type="GO" id="GO:0051010">
    <property type="term" value="F:microtubule plus-end binding"/>
    <property type="evidence" value="ECO:0007669"/>
    <property type="project" value="UniProtKB-ARBA"/>
</dbReference>
<dbReference type="InterPro" id="IPR001715">
    <property type="entry name" value="CH_dom"/>
</dbReference>
<feature type="compositionally biased region" description="Low complexity" evidence="11">
    <location>
        <begin position="166"/>
        <end position="177"/>
    </location>
</feature>
<comment type="subcellular location">
    <subcellularLocation>
        <location evidence="1">Cytoplasm</location>
        <location evidence="1">Cytoskeleton</location>
    </subcellularLocation>
</comment>
<protein>
    <recommendedName>
        <fullName evidence="16">Calponin-homology (CH) domain-containing protein</fullName>
    </recommendedName>
</protein>
<evidence type="ECO:0000256" key="2">
    <source>
        <dbReference type="ARBA" id="ARBA00010729"/>
    </source>
</evidence>
<name>A0A507FCZ4_9FUNG</name>
<dbReference type="PROSITE" id="PS50021">
    <property type="entry name" value="CH"/>
    <property type="match status" value="1"/>
</dbReference>
<gene>
    <name evidence="14" type="ORF">CcCBS67573_g05289</name>
</gene>
<comment type="similarity">
    <text evidence="2">Belongs to the MAPRE family.</text>
</comment>
<dbReference type="SUPFAM" id="SSF47576">
    <property type="entry name" value="Calponin-homology domain, CH-domain"/>
    <property type="match status" value="1"/>
</dbReference>
<feature type="region of interest" description="Disordered" evidence="11">
    <location>
        <begin position="380"/>
        <end position="491"/>
    </location>
</feature>
<evidence type="ECO:0000256" key="8">
    <source>
        <dbReference type="ARBA" id="ARBA00023306"/>
    </source>
</evidence>
<feature type="domain" description="Calponin-homology (CH)" evidence="12">
    <location>
        <begin position="2"/>
        <end position="103"/>
    </location>
</feature>
<dbReference type="GO" id="GO:0030473">
    <property type="term" value="P:nuclear migration along microtubule"/>
    <property type="evidence" value="ECO:0007669"/>
    <property type="project" value="UniProtKB-ARBA"/>
</dbReference>
<dbReference type="Gene3D" id="1.10.418.10">
    <property type="entry name" value="Calponin-like domain"/>
    <property type="match status" value="1"/>
</dbReference>
<dbReference type="GO" id="GO:0051301">
    <property type="term" value="P:cell division"/>
    <property type="evidence" value="ECO:0007669"/>
    <property type="project" value="UniProtKB-KW"/>
</dbReference>
<dbReference type="STRING" id="246404.A0A507FCZ4"/>
<feature type="region of interest" description="Disordered" evidence="11">
    <location>
        <begin position="320"/>
        <end position="348"/>
    </location>
</feature>
<dbReference type="Proteomes" id="UP000320333">
    <property type="component" value="Unassembled WGS sequence"/>
</dbReference>
<keyword evidence="15" id="KW-1185">Reference proteome</keyword>
<dbReference type="GO" id="GO:0072686">
    <property type="term" value="C:mitotic spindle"/>
    <property type="evidence" value="ECO:0007669"/>
    <property type="project" value="UniProtKB-ARBA"/>
</dbReference>
<feature type="compositionally biased region" description="Low complexity" evidence="11">
    <location>
        <begin position="320"/>
        <end position="329"/>
    </location>
</feature>
<evidence type="ECO:0000313" key="15">
    <source>
        <dbReference type="Proteomes" id="UP000320333"/>
    </source>
</evidence>
<feature type="compositionally biased region" description="Polar residues" evidence="11">
    <location>
        <begin position="397"/>
        <end position="407"/>
    </location>
</feature>
<dbReference type="InterPro" id="IPR027328">
    <property type="entry name" value="MAPRE"/>
</dbReference>
<feature type="domain" description="EB1 C-terminal" evidence="13">
    <location>
        <begin position="223"/>
        <end position="294"/>
    </location>
</feature>
<dbReference type="GO" id="GO:0035371">
    <property type="term" value="C:microtubule plus-end"/>
    <property type="evidence" value="ECO:0007669"/>
    <property type="project" value="UniProtKB-ARBA"/>
</dbReference>
<evidence type="ECO:0000256" key="1">
    <source>
        <dbReference type="ARBA" id="ARBA00004245"/>
    </source>
</evidence>
<proteinExistence type="inferred from homology"/>
<feature type="region of interest" description="Disordered" evidence="11">
    <location>
        <begin position="124"/>
        <end position="195"/>
    </location>
</feature>
<keyword evidence="10" id="KW-0175">Coiled coil</keyword>
<evidence type="ECO:0000256" key="10">
    <source>
        <dbReference type="SAM" id="Coils"/>
    </source>
</evidence>
<dbReference type="SUPFAM" id="SSF140612">
    <property type="entry name" value="EB1 dimerisation domain-like"/>
    <property type="match status" value="1"/>
</dbReference>
<feature type="compositionally biased region" description="Low complexity" evidence="11">
    <location>
        <begin position="416"/>
        <end position="436"/>
    </location>
</feature>
<keyword evidence="7" id="KW-0206">Cytoskeleton</keyword>
<reference evidence="14 15" key="1">
    <citation type="journal article" date="2019" name="Sci. Rep.">
        <title>Comparative genomics of chytrid fungi reveal insights into the obligate biotrophic and pathogenic lifestyle of Synchytrium endobioticum.</title>
        <authorList>
            <person name="van de Vossenberg B.T.L.H."/>
            <person name="Warris S."/>
            <person name="Nguyen H.D.T."/>
            <person name="van Gent-Pelzer M.P.E."/>
            <person name="Joly D.L."/>
            <person name="van de Geest H.C."/>
            <person name="Bonants P.J.M."/>
            <person name="Smith D.S."/>
            <person name="Levesque C.A."/>
            <person name="van der Lee T.A.J."/>
        </authorList>
    </citation>
    <scope>NUCLEOTIDE SEQUENCE [LARGE SCALE GENOMIC DNA]</scope>
    <source>
        <strain evidence="14 15">CBS 675.73</strain>
    </source>
</reference>
<evidence type="ECO:0000256" key="9">
    <source>
        <dbReference type="PROSITE-ProRule" id="PRU00576"/>
    </source>
</evidence>
<sequence>MTESKTELLGWLNDLLSLNYSSIEQCGSGSAFCQIIDSIYGTVPITRIKFDTKNEYDYVSNYKILQAVFNKHKIERNIPIDKLIKCRYSDNLEFLQWMKKYWDAFYPGGGYNAQARREIAMKAQLRTHTAKSPTSPSLTNQLRSSVKSLQGPPTGKQGLESRESGSRPSSSKARLSSDVPSGNASRMGDRQDMTSTVQRPLVHTMSQKNMSMSKAPSHMNMLSNVEQDRKMSDLQRQVNELRAAADTLERERNFYYLKLRDLEAHVLEKMEKEETPSCHEIQTILYATEDGFVNPKKNPPKLAPITTTVPKVLAATTPKTASTTTTTAAPNQFPVAYPSTDSVTSDGRRVSASQSAIVDRHRASLSRLAAANSFYAPPTAPDISDAAEHAGFESNPAEPSSSETSIAASDIPTPAKPQSRQSSRPASAALRSSLRKSLGDANADYQMAKVMETPPALPTISRNSVADKHQQQQQQQQEEEGDGGLEDASRFSAVDVTEVARIQERVSISSDLISYGTTMGE</sequence>
<keyword evidence="3" id="KW-0963">Cytoplasm</keyword>
<evidence type="ECO:0008006" key="16">
    <source>
        <dbReference type="Google" id="ProtNLM"/>
    </source>
</evidence>
<feature type="compositionally biased region" description="Polar residues" evidence="11">
    <location>
        <begin position="126"/>
        <end position="148"/>
    </location>
</feature>
<keyword evidence="8" id="KW-0131">Cell cycle</keyword>
<evidence type="ECO:0000259" key="12">
    <source>
        <dbReference type="PROSITE" id="PS50021"/>
    </source>
</evidence>
<dbReference type="AlphaFoldDB" id="A0A507FCZ4"/>
<dbReference type="GO" id="GO:0035372">
    <property type="term" value="P:protein localization to microtubule"/>
    <property type="evidence" value="ECO:0007669"/>
    <property type="project" value="UniProtKB-ARBA"/>
</dbReference>
<dbReference type="Gene3D" id="1.20.5.1430">
    <property type="match status" value="1"/>
</dbReference>
<evidence type="ECO:0000256" key="6">
    <source>
        <dbReference type="ARBA" id="ARBA00022776"/>
    </source>
</evidence>
<dbReference type="OrthoDB" id="2119228at2759"/>
<organism evidence="14 15">
    <name type="scientific">Chytriomyces confervae</name>
    <dbReference type="NCBI Taxonomy" id="246404"/>
    <lineage>
        <taxon>Eukaryota</taxon>
        <taxon>Fungi</taxon>
        <taxon>Fungi incertae sedis</taxon>
        <taxon>Chytridiomycota</taxon>
        <taxon>Chytridiomycota incertae sedis</taxon>
        <taxon>Chytridiomycetes</taxon>
        <taxon>Chytridiales</taxon>
        <taxon>Chytriomycetaceae</taxon>
        <taxon>Chytriomyces</taxon>
    </lineage>
</organism>
<keyword evidence="6" id="KW-0498">Mitosis</keyword>
<dbReference type="InterPro" id="IPR036872">
    <property type="entry name" value="CH_dom_sf"/>
</dbReference>
<keyword evidence="5 9" id="KW-0493">Microtubule</keyword>
<evidence type="ECO:0000256" key="5">
    <source>
        <dbReference type="ARBA" id="ARBA00022701"/>
    </source>
</evidence>
<evidence type="ECO:0000259" key="13">
    <source>
        <dbReference type="PROSITE" id="PS51230"/>
    </source>
</evidence>
<comment type="caution">
    <text evidence="14">The sequence shown here is derived from an EMBL/GenBank/DDBJ whole genome shotgun (WGS) entry which is preliminary data.</text>
</comment>
<evidence type="ECO:0000256" key="7">
    <source>
        <dbReference type="ARBA" id="ARBA00023212"/>
    </source>
</evidence>
<evidence type="ECO:0000256" key="11">
    <source>
        <dbReference type="SAM" id="MobiDB-lite"/>
    </source>
</evidence>
<feature type="coiled-coil region" evidence="10">
    <location>
        <begin position="224"/>
        <end position="265"/>
    </location>
</feature>
<dbReference type="InterPro" id="IPR004953">
    <property type="entry name" value="EB1_C"/>
</dbReference>
<feature type="compositionally biased region" description="Polar residues" evidence="11">
    <location>
        <begin position="339"/>
        <end position="348"/>
    </location>
</feature>
<dbReference type="PROSITE" id="PS51230">
    <property type="entry name" value="EB1_C"/>
    <property type="match status" value="1"/>
</dbReference>
<dbReference type="InterPro" id="IPR036133">
    <property type="entry name" value="EB1_C_sf"/>
</dbReference>
<dbReference type="EMBL" id="QEAP01000185">
    <property type="protein sequence ID" value="TPX73447.1"/>
    <property type="molecule type" value="Genomic_DNA"/>
</dbReference>